<dbReference type="AlphaFoldDB" id="A0AAD2ABA8"/>
<reference evidence="1" key="1">
    <citation type="submission" date="2023-05" db="EMBL/GenBank/DDBJ databases">
        <authorList>
            <person name="Huff M."/>
        </authorList>
    </citation>
    <scope>NUCLEOTIDE SEQUENCE</scope>
</reference>
<keyword evidence="2" id="KW-1185">Reference proteome</keyword>
<gene>
    <name evidence="1" type="ORF">FPE_LOCUS29327</name>
</gene>
<proteinExistence type="predicted"/>
<accession>A0AAD2ABA8</accession>
<dbReference type="Proteomes" id="UP000834106">
    <property type="component" value="Chromosome 18"/>
</dbReference>
<dbReference type="EMBL" id="OU503053">
    <property type="protein sequence ID" value="CAI9781897.1"/>
    <property type="molecule type" value="Genomic_DNA"/>
</dbReference>
<sequence length="114" mass="13070">MESEFIVLDKTSEEAEWLRNFLMDIPLWSKHLPAIYVHCDNQAAISKAQNSSCNGKSRHIRRRHNIVRQLLKDGVIAIHYLNSSDNIANPLTKELAKELVQKTSREMGLKSITN</sequence>
<name>A0AAD2ABA8_9LAMI</name>
<organism evidence="1 2">
    <name type="scientific">Fraxinus pennsylvanica</name>
    <dbReference type="NCBI Taxonomy" id="56036"/>
    <lineage>
        <taxon>Eukaryota</taxon>
        <taxon>Viridiplantae</taxon>
        <taxon>Streptophyta</taxon>
        <taxon>Embryophyta</taxon>
        <taxon>Tracheophyta</taxon>
        <taxon>Spermatophyta</taxon>
        <taxon>Magnoliopsida</taxon>
        <taxon>eudicotyledons</taxon>
        <taxon>Gunneridae</taxon>
        <taxon>Pentapetalae</taxon>
        <taxon>asterids</taxon>
        <taxon>lamiids</taxon>
        <taxon>Lamiales</taxon>
        <taxon>Oleaceae</taxon>
        <taxon>Oleeae</taxon>
        <taxon>Fraxinus</taxon>
    </lineage>
</organism>
<protein>
    <recommendedName>
        <fullName evidence="3">Retrovirus-related Pol polyprotein from transposon TNT 1-94</fullName>
    </recommendedName>
</protein>
<evidence type="ECO:0008006" key="3">
    <source>
        <dbReference type="Google" id="ProtNLM"/>
    </source>
</evidence>
<evidence type="ECO:0000313" key="1">
    <source>
        <dbReference type="EMBL" id="CAI9781897.1"/>
    </source>
</evidence>
<dbReference type="CDD" id="cd09272">
    <property type="entry name" value="RNase_HI_RT_Ty1"/>
    <property type="match status" value="1"/>
</dbReference>
<evidence type="ECO:0000313" key="2">
    <source>
        <dbReference type="Proteomes" id="UP000834106"/>
    </source>
</evidence>